<reference evidence="2 3" key="1">
    <citation type="submission" date="2019-06" db="EMBL/GenBank/DDBJ databases">
        <title>Tsukamurella conjunctivitidis sp. nov., Tsukamurella assacharolytica sp. nov. and Tsukamurella sputae sp. nov. isolated from patients with conjunctivitis, bacteraemia (lymphoma) and respiratory infection (sputum) in Hong Kong.</title>
        <authorList>
            <person name="Teng J.L.L."/>
            <person name="Lee H.H."/>
            <person name="Fong J.Y.H."/>
            <person name="Fok K.M.N."/>
            <person name="Lau S.K.P."/>
            <person name="Woo P.C.Y."/>
        </authorList>
    </citation>
    <scope>NUCLEOTIDE SEQUENCE [LARGE SCALE GENOMIC DNA]</scope>
    <source>
        <strain evidence="2 3">HKU71</strain>
    </source>
</reference>
<dbReference type="EMBL" id="VIGW01000003">
    <property type="protein sequence ID" value="TWS20115.1"/>
    <property type="molecule type" value="Genomic_DNA"/>
</dbReference>
<dbReference type="OrthoDB" id="9803968at2"/>
<dbReference type="AlphaFoldDB" id="A0A5C5RDA2"/>
<name>A0A5C5RDA2_9ACTN</name>
<gene>
    <name evidence="2" type="ORF">FK529_08280</name>
</gene>
<dbReference type="InterPro" id="IPR045851">
    <property type="entry name" value="AMP-bd_C_sf"/>
</dbReference>
<proteinExistence type="predicted"/>
<evidence type="ECO:0000313" key="3">
    <source>
        <dbReference type="Proteomes" id="UP000317291"/>
    </source>
</evidence>
<protein>
    <recommendedName>
        <fullName evidence="1">AMP-binding enzyme C-terminal domain-containing protein</fullName>
    </recommendedName>
</protein>
<dbReference type="RefSeq" id="WP_146560493.1">
    <property type="nucleotide sequence ID" value="NZ_VIGW01000003.1"/>
</dbReference>
<sequence>MTETHTAGPVDVAELTAWAREKMAGYRVPDFVVVDALPMTATGKVRKGELFERAAAFNQGESK</sequence>
<accession>A0A5C5RDA2</accession>
<dbReference type="InterPro" id="IPR025110">
    <property type="entry name" value="AMP-bd_C"/>
</dbReference>
<feature type="domain" description="AMP-binding enzyme C-terminal" evidence="1">
    <location>
        <begin position="11"/>
        <end position="44"/>
    </location>
</feature>
<keyword evidence="3" id="KW-1185">Reference proteome</keyword>
<dbReference type="Proteomes" id="UP000317291">
    <property type="component" value="Unassembled WGS sequence"/>
</dbReference>
<dbReference type="SUPFAM" id="SSF56801">
    <property type="entry name" value="Acetyl-CoA synthetase-like"/>
    <property type="match status" value="1"/>
</dbReference>
<evidence type="ECO:0000313" key="2">
    <source>
        <dbReference type="EMBL" id="TWS20115.1"/>
    </source>
</evidence>
<evidence type="ECO:0000259" key="1">
    <source>
        <dbReference type="Pfam" id="PF13193"/>
    </source>
</evidence>
<dbReference type="Gene3D" id="3.30.300.30">
    <property type="match status" value="1"/>
</dbReference>
<dbReference type="Pfam" id="PF13193">
    <property type="entry name" value="AMP-binding_C"/>
    <property type="match status" value="1"/>
</dbReference>
<organism evidence="2 3">
    <name type="scientific">Tsukamurella asaccharolytica</name>
    <dbReference type="NCBI Taxonomy" id="2592067"/>
    <lineage>
        <taxon>Bacteria</taxon>
        <taxon>Bacillati</taxon>
        <taxon>Actinomycetota</taxon>
        <taxon>Actinomycetes</taxon>
        <taxon>Mycobacteriales</taxon>
        <taxon>Tsukamurellaceae</taxon>
        <taxon>Tsukamurella</taxon>
    </lineage>
</organism>
<comment type="caution">
    <text evidence="2">The sequence shown here is derived from an EMBL/GenBank/DDBJ whole genome shotgun (WGS) entry which is preliminary data.</text>
</comment>